<dbReference type="RefSeq" id="WP_202243343.1">
    <property type="nucleotide sequence ID" value="NZ_JAESIY010000003.1"/>
</dbReference>
<proteinExistence type="predicted"/>
<dbReference type="PANTHER" id="PTHR34817:SF1">
    <property type="entry name" value="NUCLEOTIDYLTRANSFERASE"/>
    <property type="match status" value="1"/>
</dbReference>
<reference evidence="1" key="1">
    <citation type="submission" date="2021-01" db="EMBL/GenBank/DDBJ databases">
        <title>Fulvivirga kasyanovii gen. nov., sp nov., a novel member of the phylum Bacteroidetes isolated from seawater in a mussel farm.</title>
        <authorList>
            <person name="Zhao L.-H."/>
            <person name="Wang Z.-J."/>
        </authorList>
    </citation>
    <scope>NUCLEOTIDE SEQUENCE</scope>
    <source>
        <strain evidence="1">2943</strain>
    </source>
</reference>
<protein>
    <submittedName>
        <fullName evidence="1">Nucleotidyltransferase domain-containing protein</fullName>
    </submittedName>
</protein>
<dbReference type="Pfam" id="PF10127">
    <property type="entry name" value="RlaP"/>
    <property type="match status" value="1"/>
</dbReference>
<sequence>MTITELKDKGLIIYECLSGSHAYGLATEHSDEDIKGVFVLPEEEYFGLDYVDQVSDESNDIVYYELRRFVELLTKSNPGALEMLYSPDDTILHIHSAFEPLRKLQLLSKKCQDTFGGYAATQVRKAKGLKKKIVNPVEKERKGVLDFCFVAAGQGAIPVGDYLKAHNMEASNCGLAKISHMHDVYGLYYGNNTFKGIVQSNDSNDVTLSSVPKGMQPLAYMSFNKSGYSAYCKEYKDYWHWVEKRNDQRYQNTLDHGKNYDAKNMLHTFRLLQMCKEIGETSQLKVRRDDRDFLLRVKQGEFEYHDLLTQAKGIIEALPACYSMSELPSEPDRKMLNHILVKTRKLFYKK</sequence>
<evidence type="ECO:0000313" key="1">
    <source>
        <dbReference type="EMBL" id="MBL3655656.1"/>
    </source>
</evidence>
<dbReference type="AlphaFoldDB" id="A0A937F3H1"/>
<keyword evidence="2" id="KW-1185">Reference proteome</keyword>
<dbReference type="Proteomes" id="UP000659388">
    <property type="component" value="Unassembled WGS sequence"/>
</dbReference>
<dbReference type="EMBL" id="JAESIY010000003">
    <property type="protein sequence ID" value="MBL3655656.1"/>
    <property type="molecule type" value="Genomic_DNA"/>
</dbReference>
<organism evidence="1 2">
    <name type="scientific">Fulvivirga sediminis</name>
    <dbReference type="NCBI Taxonomy" id="2803949"/>
    <lineage>
        <taxon>Bacteria</taxon>
        <taxon>Pseudomonadati</taxon>
        <taxon>Bacteroidota</taxon>
        <taxon>Cytophagia</taxon>
        <taxon>Cytophagales</taxon>
        <taxon>Fulvivirgaceae</taxon>
        <taxon>Fulvivirga</taxon>
    </lineage>
</organism>
<accession>A0A937F3H1</accession>
<evidence type="ECO:0000313" key="2">
    <source>
        <dbReference type="Proteomes" id="UP000659388"/>
    </source>
</evidence>
<name>A0A937F3H1_9BACT</name>
<dbReference type="InterPro" id="IPR018775">
    <property type="entry name" value="RlaP"/>
</dbReference>
<comment type="caution">
    <text evidence="1">The sequence shown here is derived from an EMBL/GenBank/DDBJ whole genome shotgun (WGS) entry which is preliminary data.</text>
</comment>
<gene>
    <name evidence="1" type="ORF">JL102_05925</name>
</gene>
<dbReference type="PANTHER" id="PTHR34817">
    <property type="entry name" value="NUCLEOTIDYLTRANSFERASE"/>
    <property type="match status" value="1"/>
</dbReference>